<evidence type="ECO:0000256" key="3">
    <source>
        <dbReference type="ARBA" id="ARBA00022448"/>
    </source>
</evidence>
<comment type="subcellular location">
    <subcellularLocation>
        <location evidence="1">Membrane</location>
        <topology evidence="1">Multi-pass membrane protein</topology>
    </subcellularLocation>
</comment>
<dbReference type="Proteomes" id="UP000184241">
    <property type="component" value="Unassembled WGS sequence"/>
</dbReference>
<keyword evidence="7 8" id="KW-0472">Membrane</keyword>
<keyword evidence="5 8" id="KW-1133">Transmembrane helix</keyword>
<dbReference type="AlphaFoldDB" id="A0A1M5WT53"/>
<proteinExistence type="inferred from homology"/>
<feature type="transmembrane region" description="Helical" evidence="8">
    <location>
        <begin position="601"/>
        <end position="625"/>
    </location>
</feature>
<evidence type="ECO:0000256" key="6">
    <source>
        <dbReference type="ARBA" id="ARBA00023065"/>
    </source>
</evidence>
<dbReference type="GO" id="GO:0007035">
    <property type="term" value="P:vacuolar acidification"/>
    <property type="evidence" value="ECO:0007669"/>
    <property type="project" value="TreeGrafter"/>
</dbReference>
<accession>A0A1M5WT53</accession>
<dbReference type="GO" id="GO:0046961">
    <property type="term" value="F:proton-transporting ATPase activity, rotational mechanism"/>
    <property type="evidence" value="ECO:0007669"/>
    <property type="project" value="InterPro"/>
</dbReference>
<feature type="transmembrane region" description="Helical" evidence="8">
    <location>
        <begin position="369"/>
        <end position="399"/>
    </location>
</feature>
<dbReference type="GO" id="GO:0016471">
    <property type="term" value="C:vacuolar proton-transporting V-type ATPase complex"/>
    <property type="evidence" value="ECO:0007669"/>
    <property type="project" value="TreeGrafter"/>
</dbReference>
<sequence>MAIEKMYMANLVGAFSDFDKLTKLLALSGFMQPISALQEINTSDFSLKTSEDNIEALIDVGYIRPYIYDNDIGVSYKKVNELLEKQKEYEVYNKPSKDIEFNINKVEETFGNIYTTYEILKKQLEDLIDKKQYLKHTHEVVEFLKDSSIVIEDLYSMKNFKVGLYKVKNENMIKLKANYENIPSVIQSICKQKDFTIFISFTPLLLVIEAERIFKSANCEEIEIPNHYEGTPSEVLEIINNEMNSVNSSIRDIETGLKDFFKTNHKIIGVLKNSYELELKAGEIKKMSACTQEFFYTSGWIPKSNIKDLEKILEGFEEKILVIIKNTNELNNENIIPPTKLKNNRFIRPFQSIVGMYGVPNYHEIDPTLFLAITYTLMFGAMFGDVGQGIVLFIAGIYLRIKLKRVNLGGVLETLGISSTIFGFLYGSIFGSEHIINAVLIRPMEEINDMLVAAVIFGCVFLLIGFVLGIINKLKIKDIEHGIFGKEGLMGFIFYVGVLLLVADKLSNTNVLPTFTVIIFLILCLILILLKQPLANKITGKKVLFNDGAKDYFIEASFEVIETILSMFSNTVSFIRVGAFALNHVGLFVAFSAMAEMSNNGAASILILILGNIIIIGLEGLIVFIQGLRLQYYELFGKYYNGGGILFEPIEVSFK</sequence>
<evidence type="ECO:0000313" key="10">
    <source>
        <dbReference type="Proteomes" id="UP000184241"/>
    </source>
</evidence>
<evidence type="ECO:0000256" key="2">
    <source>
        <dbReference type="ARBA" id="ARBA00009904"/>
    </source>
</evidence>
<evidence type="ECO:0000256" key="4">
    <source>
        <dbReference type="ARBA" id="ARBA00022692"/>
    </source>
</evidence>
<feature type="transmembrane region" description="Helical" evidence="8">
    <location>
        <begin position="574"/>
        <end position="595"/>
    </location>
</feature>
<dbReference type="EMBL" id="FQXU01000004">
    <property type="protein sequence ID" value="SHH90835.1"/>
    <property type="molecule type" value="Genomic_DNA"/>
</dbReference>
<evidence type="ECO:0000313" key="9">
    <source>
        <dbReference type="EMBL" id="SHH90835.1"/>
    </source>
</evidence>
<dbReference type="InterPro" id="IPR002490">
    <property type="entry name" value="V-ATPase_116kDa_su"/>
</dbReference>
<dbReference type="PANTHER" id="PTHR11629">
    <property type="entry name" value="VACUOLAR PROTON ATPASES"/>
    <property type="match status" value="1"/>
</dbReference>
<keyword evidence="4 8" id="KW-0812">Transmembrane</keyword>
<organism evidence="9 10">
    <name type="scientific">Clostridium intestinale DSM 6191</name>
    <dbReference type="NCBI Taxonomy" id="1121320"/>
    <lineage>
        <taxon>Bacteria</taxon>
        <taxon>Bacillati</taxon>
        <taxon>Bacillota</taxon>
        <taxon>Clostridia</taxon>
        <taxon>Eubacteriales</taxon>
        <taxon>Clostridiaceae</taxon>
        <taxon>Clostridium</taxon>
    </lineage>
</organism>
<evidence type="ECO:0000256" key="1">
    <source>
        <dbReference type="ARBA" id="ARBA00004141"/>
    </source>
</evidence>
<protein>
    <submittedName>
        <fullName evidence="9">V/A-type H+-transporting ATPase subunit I</fullName>
    </submittedName>
</protein>
<dbReference type="Pfam" id="PF01496">
    <property type="entry name" value="V_ATPase_I"/>
    <property type="match status" value="2"/>
</dbReference>
<dbReference type="PANTHER" id="PTHR11629:SF63">
    <property type="entry name" value="V-TYPE PROTON ATPASE SUBUNIT A"/>
    <property type="match status" value="1"/>
</dbReference>
<dbReference type="GO" id="GO:0033179">
    <property type="term" value="C:proton-transporting V-type ATPase, V0 domain"/>
    <property type="evidence" value="ECO:0007669"/>
    <property type="project" value="InterPro"/>
</dbReference>
<keyword evidence="3" id="KW-0813">Transport</keyword>
<name>A0A1M5WT53_9CLOT</name>
<comment type="similarity">
    <text evidence="2">Belongs to the V-ATPase 116 kDa subunit family.</text>
</comment>
<evidence type="ECO:0000256" key="5">
    <source>
        <dbReference type="ARBA" id="ARBA00022989"/>
    </source>
</evidence>
<feature type="transmembrane region" description="Helical" evidence="8">
    <location>
        <begin position="483"/>
        <end position="503"/>
    </location>
</feature>
<keyword evidence="6" id="KW-0406">Ion transport</keyword>
<feature type="transmembrane region" description="Helical" evidence="8">
    <location>
        <begin position="450"/>
        <end position="471"/>
    </location>
</feature>
<dbReference type="RefSeq" id="WP_073017774.1">
    <property type="nucleotide sequence ID" value="NZ_FQXU01000004.1"/>
</dbReference>
<feature type="transmembrane region" description="Helical" evidence="8">
    <location>
        <begin position="411"/>
        <end position="430"/>
    </location>
</feature>
<reference evidence="9 10" key="1">
    <citation type="submission" date="2016-11" db="EMBL/GenBank/DDBJ databases">
        <authorList>
            <person name="Jaros S."/>
            <person name="Januszkiewicz K."/>
            <person name="Wedrychowicz H."/>
        </authorList>
    </citation>
    <scope>NUCLEOTIDE SEQUENCE [LARGE SCALE GENOMIC DNA]</scope>
    <source>
        <strain evidence="9 10">DSM 6191</strain>
    </source>
</reference>
<gene>
    <name evidence="9" type="ORF">SAMN02745941_01251</name>
</gene>
<feature type="transmembrane region" description="Helical" evidence="8">
    <location>
        <begin position="509"/>
        <end position="530"/>
    </location>
</feature>
<evidence type="ECO:0000256" key="7">
    <source>
        <dbReference type="ARBA" id="ARBA00023136"/>
    </source>
</evidence>
<evidence type="ECO:0000256" key="8">
    <source>
        <dbReference type="SAM" id="Phobius"/>
    </source>
</evidence>
<dbReference type="GO" id="GO:0051117">
    <property type="term" value="F:ATPase binding"/>
    <property type="evidence" value="ECO:0007669"/>
    <property type="project" value="TreeGrafter"/>
</dbReference>